<organism evidence="1 2">
    <name type="scientific">Cichorium intybus</name>
    <name type="common">Chicory</name>
    <dbReference type="NCBI Taxonomy" id="13427"/>
    <lineage>
        <taxon>Eukaryota</taxon>
        <taxon>Viridiplantae</taxon>
        <taxon>Streptophyta</taxon>
        <taxon>Embryophyta</taxon>
        <taxon>Tracheophyta</taxon>
        <taxon>Spermatophyta</taxon>
        <taxon>Magnoliopsida</taxon>
        <taxon>eudicotyledons</taxon>
        <taxon>Gunneridae</taxon>
        <taxon>Pentapetalae</taxon>
        <taxon>asterids</taxon>
        <taxon>campanulids</taxon>
        <taxon>Asterales</taxon>
        <taxon>Asteraceae</taxon>
        <taxon>Cichorioideae</taxon>
        <taxon>Cichorieae</taxon>
        <taxon>Cichoriinae</taxon>
        <taxon>Cichorium</taxon>
    </lineage>
</organism>
<protein>
    <submittedName>
        <fullName evidence="1">Uncharacterized protein</fullName>
    </submittedName>
</protein>
<evidence type="ECO:0000313" key="2">
    <source>
        <dbReference type="Proteomes" id="UP001055811"/>
    </source>
</evidence>
<keyword evidence="2" id="KW-1185">Reference proteome</keyword>
<dbReference type="EMBL" id="CM042009">
    <property type="protein sequence ID" value="KAI3789438.1"/>
    <property type="molecule type" value="Genomic_DNA"/>
</dbReference>
<accession>A0ACB9H279</accession>
<dbReference type="Proteomes" id="UP001055811">
    <property type="component" value="Linkage Group LG01"/>
</dbReference>
<proteinExistence type="predicted"/>
<sequence>MTLSDYSQNPELMAHFAKPKFKPFRHIKENLSGYSQNPNLLAYFENPNILSCEMPMGRISGPCTFCNGMLYSALLGINCLTPSDHSINQMFCSVDLILPLKSLNTSRILLSLPNGLALEHCSTPSVTVSTLWIPSLKHRTIGLYDSDHFLMHLNTGLNPEAAESMELCFSMNDSYSVDIECISMIVLSDYPFCSSG</sequence>
<name>A0ACB9H279_CICIN</name>
<reference evidence="1 2" key="2">
    <citation type="journal article" date="2022" name="Mol. Ecol. Resour.">
        <title>The genomes of chicory, endive, great burdock and yacon provide insights into Asteraceae paleo-polyploidization history and plant inulin production.</title>
        <authorList>
            <person name="Fan W."/>
            <person name="Wang S."/>
            <person name="Wang H."/>
            <person name="Wang A."/>
            <person name="Jiang F."/>
            <person name="Liu H."/>
            <person name="Zhao H."/>
            <person name="Xu D."/>
            <person name="Zhang Y."/>
        </authorList>
    </citation>
    <scope>NUCLEOTIDE SEQUENCE [LARGE SCALE GENOMIC DNA]</scope>
    <source>
        <strain evidence="2">cv. Punajuju</strain>
        <tissue evidence="1">Leaves</tissue>
    </source>
</reference>
<gene>
    <name evidence="1" type="ORF">L2E82_02233</name>
</gene>
<reference evidence="2" key="1">
    <citation type="journal article" date="2022" name="Mol. Ecol. Resour.">
        <title>The genomes of chicory, endive, great burdock and yacon provide insights into Asteraceae palaeo-polyploidization history and plant inulin production.</title>
        <authorList>
            <person name="Fan W."/>
            <person name="Wang S."/>
            <person name="Wang H."/>
            <person name="Wang A."/>
            <person name="Jiang F."/>
            <person name="Liu H."/>
            <person name="Zhao H."/>
            <person name="Xu D."/>
            <person name="Zhang Y."/>
        </authorList>
    </citation>
    <scope>NUCLEOTIDE SEQUENCE [LARGE SCALE GENOMIC DNA]</scope>
    <source>
        <strain evidence="2">cv. Punajuju</strain>
    </source>
</reference>
<evidence type="ECO:0000313" key="1">
    <source>
        <dbReference type="EMBL" id="KAI3789438.1"/>
    </source>
</evidence>
<comment type="caution">
    <text evidence="1">The sequence shown here is derived from an EMBL/GenBank/DDBJ whole genome shotgun (WGS) entry which is preliminary data.</text>
</comment>